<dbReference type="InterPro" id="IPR036509">
    <property type="entry name" value="Met_Sox_Rdtase_MsrA_sf"/>
</dbReference>
<dbReference type="RefSeq" id="WP_390884427.1">
    <property type="nucleotide sequence ID" value="NZ_CP063458.1"/>
</dbReference>
<dbReference type="SUPFAM" id="SSF55068">
    <property type="entry name" value="Peptide methionine sulfoxide reductase"/>
    <property type="match status" value="1"/>
</dbReference>
<dbReference type="KEGG" id="hbs:IPV69_22070"/>
<dbReference type="NCBIfam" id="TIGR00401">
    <property type="entry name" value="msrA"/>
    <property type="match status" value="1"/>
</dbReference>
<proteinExistence type="inferred from homology"/>
<comment type="catalytic activity">
    <reaction evidence="2 4">
        <text>L-methionyl-[protein] + [thioredoxin]-disulfide + H2O = L-methionyl-(S)-S-oxide-[protein] + [thioredoxin]-dithiol</text>
        <dbReference type="Rhea" id="RHEA:14217"/>
        <dbReference type="Rhea" id="RHEA-COMP:10698"/>
        <dbReference type="Rhea" id="RHEA-COMP:10700"/>
        <dbReference type="Rhea" id="RHEA-COMP:12313"/>
        <dbReference type="Rhea" id="RHEA-COMP:12315"/>
        <dbReference type="ChEBI" id="CHEBI:15377"/>
        <dbReference type="ChEBI" id="CHEBI:16044"/>
        <dbReference type="ChEBI" id="CHEBI:29950"/>
        <dbReference type="ChEBI" id="CHEBI:44120"/>
        <dbReference type="ChEBI" id="CHEBI:50058"/>
        <dbReference type="EC" id="1.8.4.11"/>
    </reaction>
</comment>
<dbReference type="EC" id="1.8.4.11" evidence="4"/>
<feature type="active site" evidence="4">
    <location>
        <position position="55"/>
    </location>
</feature>
<protein>
    <recommendedName>
        <fullName evidence="4">Peptide methionine sulfoxide reductase MsrA</fullName>
        <shortName evidence="4">Protein-methionine-S-oxide reductase</shortName>
        <ecNumber evidence="4">1.8.4.11</ecNumber>
    </recommendedName>
    <alternativeName>
        <fullName evidence="4">Peptide-methionine (S)-S-oxide reductase</fullName>
        <shortName evidence="4">Peptide Met(O) reductase</shortName>
    </alternativeName>
</protein>
<evidence type="ECO:0000313" key="6">
    <source>
        <dbReference type="EMBL" id="QOV92507.1"/>
    </source>
</evidence>
<dbReference type="PANTHER" id="PTHR43774:SF1">
    <property type="entry name" value="PEPTIDE METHIONINE SULFOXIDE REDUCTASE MSRA 2"/>
    <property type="match status" value="1"/>
</dbReference>
<evidence type="ECO:0000313" key="7">
    <source>
        <dbReference type="Proteomes" id="UP000593765"/>
    </source>
</evidence>
<dbReference type="HAMAP" id="MF_01401">
    <property type="entry name" value="MsrA"/>
    <property type="match status" value="1"/>
</dbReference>
<comment type="catalytic activity">
    <reaction evidence="3 4">
        <text>[thioredoxin]-disulfide + L-methionine + H2O = L-methionine (S)-S-oxide + [thioredoxin]-dithiol</text>
        <dbReference type="Rhea" id="RHEA:19993"/>
        <dbReference type="Rhea" id="RHEA-COMP:10698"/>
        <dbReference type="Rhea" id="RHEA-COMP:10700"/>
        <dbReference type="ChEBI" id="CHEBI:15377"/>
        <dbReference type="ChEBI" id="CHEBI:29950"/>
        <dbReference type="ChEBI" id="CHEBI:50058"/>
        <dbReference type="ChEBI" id="CHEBI:57844"/>
        <dbReference type="ChEBI" id="CHEBI:58772"/>
        <dbReference type="EC" id="1.8.4.11"/>
    </reaction>
</comment>
<evidence type="ECO:0000256" key="4">
    <source>
        <dbReference type="HAMAP-Rule" id="MF_01401"/>
    </source>
</evidence>
<dbReference type="EMBL" id="CP063458">
    <property type="protein sequence ID" value="QOV92507.1"/>
    <property type="molecule type" value="Genomic_DNA"/>
</dbReference>
<keyword evidence="7" id="KW-1185">Reference proteome</keyword>
<organism evidence="6 7">
    <name type="scientific">Humisphaera borealis</name>
    <dbReference type="NCBI Taxonomy" id="2807512"/>
    <lineage>
        <taxon>Bacteria</taxon>
        <taxon>Pseudomonadati</taxon>
        <taxon>Planctomycetota</taxon>
        <taxon>Phycisphaerae</taxon>
        <taxon>Tepidisphaerales</taxon>
        <taxon>Tepidisphaeraceae</taxon>
        <taxon>Humisphaera</taxon>
    </lineage>
</organism>
<dbReference type="AlphaFoldDB" id="A0A7M2X412"/>
<comment type="function">
    <text evidence="4">Has an important function as a repair enzyme for proteins that have been inactivated by oxidation. Catalyzes the reversible oxidation-reduction of methionine sulfoxide in proteins to methionine.</text>
</comment>
<dbReference type="GO" id="GO:0008113">
    <property type="term" value="F:peptide-methionine (S)-S-oxide reductase activity"/>
    <property type="evidence" value="ECO:0007669"/>
    <property type="project" value="UniProtKB-UniRule"/>
</dbReference>
<feature type="domain" description="Peptide methionine sulphoxide reductase MsrA" evidence="5">
    <location>
        <begin position="49"/>
        <end position="201"/>
    </location>
</feature>
<dbReference type="InterPro" id="IPR002569">
    <property type="entry name" value="Met_Sox_Rdtase_MsrA_dom"/>
</dbReference>
<dbReference type="Gene3D" id="3.30.1060.10">
    <property type="entry name" value="Peptide methionine sulphoxide reductase MsrA"/>
    <property type="match status" value="1"/>
</dbReference>
<dbReference type="PANTHER" id="PTHR43774">
    <property type="entry name" value="PEPTIDE METHIONINE SULFOXIDE REDUCTASE"/>
    <property type="match status" value="1"/>
</dbReference>
<comment type="similarity">
    <text evidence="4">Belongs to the MsrA Met sulfoxide reductase family.</text>
</comment>
<dbReference type="Pfam" id="PF01625">
    <property type="entry name" value="PMSR"/>
    <property type="match status" value="1"/>
</dbReference>
<name>A0A7M2X412_9BACT</name>
<keyword evidence="1 4" id="KW-0560">Oxidoreductase</keyword>
<accession>A0A7M2X412</accession>
<evidence type="ECO:0000256" key="3">
    <source>
        <dbReference type="ARBA" id="ARBA00048782"/>
    </source>
</evidence>
<reference evidence="6 7" key="1">
    <citation type="submission" date="2020-10" db="EMBL/GenBank/DDBJ databases">
        <title>Wide distribution of Phycisphaera-like planctomycetes from WD2101 soil group in peatlands and genome analysis of the first cultivated representative.</title>
        <authorList>
            <person name="Dedysh S.N."/>
            <person name="Beletsky A.V."/>
            <person name="Ivanova A."/>
            <person name="Kulichevskaya I.S."/>
            <person name="Suzina N.E."/>
            <person name="Philippov D.A."/>
            <person name="Rakitin A.L."/>
            <person name="Mardanov A.V."/>
            <person name="Ravin N.V."/>
        </authorList>
    </citation>
    <scope>NUCLEOTIDE SEQUENCE [LARGE SCALE GENOMIC DNA]</scope>
    <source>
        <strain evidence="6 7">M1803</strain>
    </source>
</reference>
<sequence length="229" mass="24847">MLIAVPVVALLAWAGYAAVEGKEEIKMLPLPATEYAPDKATKAGETRTLVVAGGCFWCVEGVFEQLDGVKGAVSGYAGGTKATANYKAVCTGETGHAEAVAVTYDPSKITFGELLQVFFTTHDPTSKNRQGADVGTQYRSAVFPLDDEQKKIAEEYIAKLNETKAFPKPVVTTVEPLKMADFYVAEDYHQDYAACNPNNPYIRGVAAPKIEKTKEKFADKLKKEEPAKK</sequence>
<evidence type="ECO:0000256" key="2">
    <source>
        <dbReference type="ARBA" id="ARBA00047806"/>
    </source>
</evidence>
<evidence type="ECO:0000259" key="5">
    <source>
        <dbReference type="Pfam" id="PF01625"/>
    </source>
</evidence>
<dbReference type="Proteomes" id="UP000593765">
    <property type="component" value="Chromosome"/>
</dbReference>
<evidence type="ECO:0000256" key="1">
    <source>
        <dbReference type="ARBA" id="ARBA00023002"/>
    </source>
</evidence>
<gene>
    <name evidence="4 6" type="primary">msrA</name>
    <name evidence="6" type="ORF">IPV69_22070</name>
</gene>